<comment type="subunit">
    <text evidence="15">Conjugated with ATG12.</text>
</comment>
<keyword evidence="20" id="KW-1185">Reference proteome</keyword>
<feature type="domain" description="Autophagy protein ATG5 UblB" evidence="16">
    <location>
        <begin position="184"/>
        <end position="266"/>
    </location>
</feature>
<gene>
    <name evidence="19" type="ORF">GSLYS_00019185001</name>
</gene>
<evidence type="ECO:0000256" key="11">
    <source>
        <dbReference type="ARBA" id="ARBA00023006"/>
    </source>
</evidence>
<evidence type="ECO:0000256" key="10">
    <source>
        <dbReference type="ARBA" id="ARBA00022990"/>
    </source>
</evidence>
<evidence type="ECO:0000256" key="8">
    <source>
        <dbReference type="ARBA" id="ARBA00022843"/>
    </source>
</evidence>
<dbReference type="GO" id="GO:0006915">
    <property type="term" value="P:apoptotic process"/>
    <property type="evidence" value="ECO:0007669"/>
    <property type="project" value="UniProtKB-KW"/>
</dbReference>
<dbReference type="GO" id="GO:0019776">
    <property type="term" value="F:Atg8-family ligase activity"/>
    <property type="evidence" value="ECO:0007669"/>
    <property type="project" value="TreeGrafter"/>
</dbReference>
<feature type="domain" description="Autophagy protein ATG5 alpha-helical bundle region" evidence="17">
    <location>
        <begin position="120"/>
        <end position="175"/>
    </location>
</feature>
<dbReference type="FunFam" id="1.10.246.190:FF:000001">
    <property type="entry name" value="Autophagy related 5"/>
    <property type="match status" value="1"/>
</dbReference>
<dbReference type="Gene3D" id="3.10.20.90">
    <property type="entry name" value="Phosphatidylinositol 3-kinase Catalytic Subunit, Chain A, domain 1"/>
    <property type="match status" value="1"/>
</dbReference>
<dbReference type="InterPro" id="IPR048940">
    <property type="entry name" value="ATG5_HBR"/>
</dbReference>
<dbReference type="GO" id="GO:0002376">
    <property type="term" value="P:immune system process"/>
    <property type="evidence" value="ECO:0007669"/>
    <property type="project" value="UniProtKB-KW"/>
</dbReference>
<keyword evidence="7" id="KW-0053">Apoptosis</keyword>
<dbReference type="GO" id="GO:0034727">
    <property type="term" value="P:piecemeal microautophagy of the nucleus"/>
    <property type="evidence" value="ECO:0007669"/>
    <property type="project" value="TreeGrafter"/>
</dbReference>
<evidence type="ECO:0000256" key="6">
    <source>
        <dbReference type="ARBA" id="ARBA00022499"/>
    </source>
</evidence>
<evidence type="ECO:0000256" key="1">
    <source>
        <dbReference type="ARBA" id="ARBA00004496"/>
    </source>
</evidence>
<evidence type="ECO:0000256" key="14">
    <source>
        <dbReference type="ARBA" id="ARBA00093583"/>
    </source>
</evidence>
<dbReference type="Pfam" id="PF20637">
    <property type="entry name" value="ATG5_HBR"/>
    <property type="match status" value="1"/>
</dbReference>
<comment type="subunit">
    <text evidence="14">Forms a conjugate with ATG12. Part of the minor complex composed of 4 sets of ATG12-ATG5 and ATG16L1 (400 kDa); this complex interacts with ATG3 leading to disruption of ATG7 interaction and promotion of ATG8-like proteins lipidation. Forms an 800-kDa complex composed of ATG12-ATG5 and ATG16L2. The ATG12-ATG5 conjugate interacts with RAB33A; this interaction is bridged by ATG16L1 and promotes ATG12-ATG5-ATG16L1 complex recruitment to phagophores. Interacts with TECPR1; the interaction is direct and does not take place when ATG16L1 is associated with the ATG5-ATG12 conjugate. Interacts with DHX58/RIG-1, IFIH1/MDA5 and MAVS/IPS-1 in monomeric form as well as in ATG12-ATG5 conjugate form. The interaction with MAVS is further enhanced upon vesicular stomatitis virus (VSV) infection. Interacts with ATG3. Interacts with ATG7 and ATG10. Interacts with FADD. Interacts with Bassoon/BSN; this interaction is important for the regulation of presynaptic autophagy. Interacts with ATG16L2.</text>
</comment>
<dbReference type="Proteomes" id="UP001497497">
    <property type="component" value="Unassembled WGS sequence"/>
</dbReference>
<evidence type="ECO:0000256" key="12">
    <source>
        <dbReference type="ARBA" id="ARBA00023136"/>
    </source>
</evidence>
<name>A0AAV2IGI9_LYMST</name>
<comment type="function">
    <text evidence="13">May play an important role in the apoptotic process, possibly within the modified cytoskeleton. Its expression is a relatively late event in the apoptotic process, occurring downstream of caspase activity. Plays a crucial role in IFN-gamma-induced autophagic cell death by interacting with FADD.</text>
</comment>
<dbReference type="InterPro" id="IPR007239">
    <property type="entry name" value="Atg5"/>
</dbReference>
<dbReference type="FunFam" id="3.10.20.620:FF:000001">
    <property type="entry name" value="Autophagy related 5"/>
    <property type="match status" value="1"/>
</dbReference>
<sequence>MADDREILRELWEGKIPICFQLAQEEIYTVDQPDPFFLLVPRLSYFPLVTDKVLRHMVKFVEQESTDEMWLEYEGQPLKWHYPIGLLFDLYGHQTELPWKLIVHFKKFPEDELLHCPNKEAVESHFMSIIKEADALKHRGQAINNMQKKDHKALWTGLMNDKFDQFWSVNKKLMESSGEDAFKSIPFRIYQVDSIPIQKLFKPTDDNGETLTLRHLLEFLNVDIALSPELSSHHVITQGIEPPLETPAAWMSEHLSYPDNFLHICLVPRTENES</sequence>
<evidence type="ECO:0000256" key="2">
    <source>
        <dbReference type="ARBA" id="ARBA00004623"/>
    </source>
</evidence>
<keyword evidence="10" id="KW-0007">Acetylation</keyword>
<evidence type="ECO:0000259" key="18">
    <source>
        <dbReference type="Pfam" id="PF20638"/>
    </source>
</evidence>
<proteinExistence type="inferred from homology"/>
<dbReference type="GO" id="GO:0061908">
    <property type="term" value="C:phagophore"/>
    <property type="evidence" value="ECO:0007669"/>
    <property type="project" value="TreeGrafter"/>
</dbReference>
<evidence type="ECO:0000256" key="9">
    <source>
        <dbReference type="ARBA" id="ARBA00022859"/>
    </source>
</evidence>
<dbReference type="Gene3D" id="1.10.246.190">
    <property type="entry name" value="Autophagy protein Apg5, helix rich domain"/>
    <property type="match status" value="1"/>
</dbReference>
<organism evidence="19 20">
    <name type="scientific">Lymnaea stagnalis</name>
    <name type="common">Great pond snail</name>
    <name type="synonym">Helix stagnalis</name>
    <dbReference type="NCBI Taxonomy" id="6523"/>
    <lineage>
        <taxon>Eukaryota</taxon>
        <taxon>Metazoa</taxon>
        <taxon>Spiralia</taxon>
        <taxon>Lophotrochozoa</taxon>
        <taxon>Mollusca</taxon>
        <taxon>Gastropoda</taxon>
        <taxon>Heterobranchia</taxon>
        <taxon>Euthyneura</taxon>
        <taxon>Panpulmonata</taxon>
        <taxon>Hygrophila</taxon>
        <taxon>Lymnaeoidea</taxon>
        <taxon>Lymnaeidae</taxon>
        <taxon>Lymnaea</taxon>
    </lineage>
</organism>
<comment type="function">
    <text evidence="15">Involved in autophagic vesicle formation.</text>
</comment>
<evidence type="ECO:0000313" key="19">
    <source>
        <dbReference type="EMBL" id="CAL1545808.1"/>
    </source>
</evidence>
<keyword evidence="6 15" id="KW-1017">Isopeptide bond</keyword>
<evidence type="ECO:0000313" key="20">
    <source>
        <dbReference type="Proteomes" id="UP001497497"/>
    </source>
</evidence>
<protein>
    <recommendedName>
        <fullName evidence="4 15">Autophagy protein 5</fullName>
    </recommendedName>
</protein>
<dbReference type="GO" id="GO:0006995">
    <property type="term" value="P:cellular response to nitrogen starvation"/>
    <property type="evidence" value="ECO:0007669"/>
    <property type="project" value="TreeGrafter"/>
</dbReference>
<dbReference type="InterPro" id="IPR048318">
    <property type="entry name" value="ATG5_UblB"/>
</dbReference>
<dbReference type="PANTHER" id="PTHR13040:SF2">
    <property type="entry name" value="AUTOPHAGY PROTEIN 5"/>
    <property type="match status" value="1"/>
</dbReference>
<evidence type="ECO:0000256" key="13">
    <source>
        <dbReference type="ARBA" id="ARBA00025421"/>
    </source>
</evidence>
<evidence type="ECO:0000256" key="4">
    <source>
        <dbReference type="ARBA" id="ARBA00015616"/>
    </source>
</evidence>
<dbReference type="GO" id="GO:0034274">
    <property type="term" value="C:Atg12-Atg5-Atg16 complex"/>
    <property type="evidence" value="ECO:0007669"/>
    <property type="project" value="TreeGrafter"/>
</dbReference>
<dbReference type="Gene3D" id="3.10.20.620">
    <property type="match status" value="1"/>
</dbReference>
<keyword evidence="9" id="KW-0391">Immunity</keyword>
<evidence type="ECO:0000259" key="17">
    <source>
        <dbReference type="Pfam" id="PF20637"/>
    </source>
</evidence>
<dbReference type="Pfam" id="PF04106">
    <property type="entry name" value="ATG5_UblB"/>
    <property type="match status" value="1"/>
</dbReference>
<comment type="subcellular location">
    <subcellularLocation>
        <location evidence="1">Cytoplasm</location>
    </subcellularLocation>
    <subcellularLocation>
        <location evidence="2 15">Preautophagosomal structure membrane</location>
        <topology evidence="2 15">Peripheral membrane protein</topology>
    </subcellularLocation>
</comment>
<dbReference type="FunFam" id="3.10.20.90:FF:000100">
    <property type="entry name" value="Autophagy related 5"/>
    <property type="match status" value="1"/>
</dbReference>
<reference evidence="19 20" key="1">
    <citation type="submission" date="2024-04" db="EMBL/GenBank/DDBJ databases">
        <authorList>
            <consortium name="Genoscope - CEA"/>
            <person name="William W."/>
        </authorList>
    </citation>
    <scope>NUCLEOTIDE SEQUENCE [LARGE SCALE GENOMIC DNA]</scope>
</reference>
<comment type="caution">
    <text evidence="19">The sequence shown here is derived from an EMBL/GenBank/DDBJ whole genome shotgun (WGS) entry which is preliminary data.</text>
</comment>
<comment type="similarity">
    <text evidence="3 15">Belongs to the ATG5 family.</text>
</comment>
<dbReference type="GO" id="GO:0034045">
    <property type="term" value="C:phagophore assembly site membrane"/>
    <property type="evidence" value="ECO:0007669"/>
    <property type="project" value="UniProtKB-SubCell"/>
</dbReference>
<dbReference type="AlphaFoldDB" id="A0AAV2IGI9"/>
<dbReference type="GO" id="GO:0000422">
    <property type="term" value="P:autophagy of mitochondrion"/>
    <property type="evidence" value="ECO:0007669"/>
    <property type="project" value="TreeGrafter"/>
</dbReference>
<dbReference type="InterPro" id="IPR042527">
    <property type="entry name" value="Atg5_UblA_dom_sf"/>
</dbReference>
<dbReference type="GO" id="GO:0005776">
    <property type="term" value="C:autophagosome"/>
    <property type="evidence" value="ECO:0007669"/>
    <property type="project" value="TreeGrafter"/>
</dbReference>
<evidence type="ECO:0000256" key="7">
    <source>
        <dbReference type="ARBA" id="ARBA00022703"/>
    </source>
</evidence>
<evidence type="ECO:0000259" key="16">
    <source>
        <dbReference type="Pfam" id="PF04106"/>
    </source>
</evidence>
<evidence type="ECO:0000256" key="15">
    <source>
        <dbReference type="RuleBase" id="RU361202"/>
    </source>
</evidence>
<keyword evidence="12 15" id="KW-0472">Membrane</keyword>
<accession>A0AAV2IGI9</accession>
<dbReference type="GO" id="GO:0043069">
    <property type="term" value="P:negative regulation of programmed cell death"/>
    <property type="evidence" value="ECO:0007669"/>
    <property type="project" value="UniProtKB-ARBA"/>
</dbReference>
<dbReference type="GO" id="GO:0044233">
    <property type="term" value="C:mitochondria-associated endoplasmic reticulum membrane contact site"/>
    <property type="evidence" value="ECO:0007669"/>
    <property type="project" value="TreeGrafter"/>
</dbReference>
<keyword evidence="11 15" id="KW-0072">Autophagy</keyword>
<keyword evidence="5" id="KW-0963">Cytoplasm</keyword>
<dbReference type="InterPro" id="IPR048939">
    <property type="entry name" value="ATG5_UblA"/>
</dbReference>
<dbReference type="Pfam" id="PF20638">
    <property type="entry name" value="ATG5_UblA"/>
    <property type="match status" value="1"/>
</dbReference>
<dbReference type="InterPro" id="IPR042526">
    <property type="entry name" value="Atg5_HR"/>
</dbReference>
<dbReference type="GO" id="GO:0000045">
    <property type="term" value="P:autophagosome assembly"/>
    <property type="evidence" value="ECO:0007669"/>
    <property type="project" value="UniProtKB-ARBA"/>
</dbReference>
<dbReference type="PANTHER" id="PTHR13040">
    <property type="entry name" value="AUTOPHAGY PROTEIN 5"/>
    <property type="match status" value="1"/>
</dbReference>
<dbReference type="EMBL" id="CAXITT010000736">
    <property type="protein sequence ID" value="CAL1545808.1"/>
    <property type="molecule type" value="Genomic_DNA"/>
</dbReference>
<evidence type="ECO:0000256" key="3">
    <source>
        <dbReference type="ARBA" id="ARBA00006910"/>
    </source>
</evidence>
<keyword evidence="8 15" id="KW-0832">Ubl conjugation</keyword>
<feature type="domain" description="Autophagy protein ATG5 UblA" evidence="18">
    <location>
        <begin position="11"/>
        <end position="105"/>
    </location>
</feature>
<evidence type="ECO:0000256" key="5">
    <source>
        <dbReference type="ARBA" id="ARBA00022490"/>
    </source>
</evidence>